<name>A0A1J4K4T8_9EUKA</name>
<accession>A0A1J4K4T8</accession>
<comment type="caution">
    <text evidence="1">The sequence shown here is derived from an EMBL/GenBank/DDBJ whole genome shotgun (WGS) entry which is preliminary data.</text>
</comment>
<dbReference type="VEuPathDB" id="TrichDB:TRFO_26220"/>
<dbReference type="AlphaFoldDB" id="A0A1J4K4T8"/>
<dbReference type="Proteomes" id="UP000179807">
    <property type="component" value="Unassembled WGS sequence"/>
</dbReference>
<evidence type="ECO:0000313" key="2">
    <source>
        <dbReference type="Proteomes" id="UP000179807"/>
    </source>
</evidence>
<keyword evidence="2" id="KW-1185">Reference proteome</keyword>
<proteinExistence type="predicted"/>
<gene>
    <name evidence="1" type="ORF">TRFO_26220</name>
</gene>
<organism evidence="1 2">
    <name type="scientific">Tritrichomonas foetus</name>
    <dbReference type="NCBI Taxonomy" id="1144522"/>
    <lineage>
        <taxon>Eukaryota</taxon>
        <taxon>Metamonada</taxon>
        <taxon>Parabasalia</taxon>
        <taxon>Tritrichomonadida</taxon>
        <taxon>Tritrichomonadidae</taxon>
        <taxon>Tritrichomonas</taxon>
    </lineage>
</organism>
<reference evidence="1" key="1">
    <citation type="submission" date="2016-10" db="EMBL/GenBank/DDBJ databases">
        <authorList>
            <person name="Benchimol M."/>
            <person name="Almeida L.G."/>
            <person name="Vasconcelos A.T."/>
            <person name="Perreira-Neves A."/>
            <person name="Rosa I.A."/>
            <person name="Tasca T."/>
            <person name="Bogo M.R."/>
            <person name="de Souza W."/>
        </authorList>
    </citation>
    <scope>NUCLEOTIDE SEQUENCE [LARGE SCALE GENOMIC DNA]</scope>
    <source>
        <strain evidence="1">K</strain>
    </source>
</reference>
<dbReference type="EMBL" id="MLAK01000743">
    <property type="protein sequence ID" value="OHT05872.1"/>
    <property type="molecule type" value="Genomic_DNA"/>
</dbReference>
<sequence length="96" mass="11452">MDLNSKIDSSFHSQYLEKKFDAMKEEDQTSARLDSLNKFAQKFDIVHRKLPHHSDQLFKLFYYFLIHHQAIDFSAVTQEDPSIIELLELKMSKIKY</sequence>
<dbReference type="RefSeq" id="XP_068359008.1">
    <property type="nucleotide sequence ID" value="XM_068504821.1"/>
</dbReference>
<protein>
    <submittedName>
        <fullName evidence="1">Uncharacterized protein</fullName>
    </submittedName>
</protein>
<dbReference type="GeneID" id="94839525"/>
<evidence type="ECO:0000313" key="1">
    <source>
        <dbReference type="EMBL" id="OHT05872.1"/>
    </source>
</evidence>